<protein>
    <submittedName>
        <fullName evidence="3">Uncharacterized protein</fullName>
    </submittedName>
</protein>
<evidence type="ECO:0000313" key="4">
    <source>
        <dbReference type="Proteomes" id="UP000029050"/>
    </source>
</evidence>
<proteinExistence type="predicted"/>
<dbReference type="AlphaFoldDB" id="A0A087CGH3"/>
<evidence type="ECO:0000256" key="1">
    <source>
        <dbReference type="SAM" id="Coils"/>
    </source>
</evidence>
<dbReference type="RefSeq" id="WP_033498401.1">
    <property type="nucleotide sequence ID" value="NZ_JGZI01000009.1"/>
</dbReference>
<comment type="caution">
    <text evidence="3">The sequence shown here is derived from an EMBL/GenBank/DDBJ whole genome shotgun (WGS) entry which is preliminary data.</text>
</comment>
<keyword evidence="4" id="KW-1185">Reference proteome</keyword>
<dbReference type="STRING" id="218140.BPSY_1224"/>
<dbReference type="Proteomes" id="UP000029050">
    <property type="component" value="Unassembled WGS sequence"/>
</dbReference>
<evidence type="ECO:0000256" key="2">
    <source>
        <dbReference type="SAM" id="MobiDB-lite"/>
    </source>
</evidence>
<feature type="coiled-coil region" evidence="1">
    <location>
        <begin position="35"/>
        <end position="69"/>
    </location>
</feature>
<sequence>MSDTTPQPDTTGPRDTPAAQETDTTPEPAAGSAYIGKLRHEAAGYRSQLRDAQDANKALQAQVETLSTQITAGQQTIRARTLQRLAGEYLQDPAIIDKFIDPESIEIGDDLDVDEPALRGRLQDLVDDKPYLAPKRGVEITPPSGVRQRDPTPENPMAAFFNHRQS</sequence>
<dbReference type="GeneID" id="98300431"/>
<name>A0A087CGH3_9BIFI</name>
<feature type="region of interest" description="Disordered" evidence="2">
    <location>
        <begin position="1"/>
        <end position="32"/>
    </location>
</feature>
<accession>A0A087CGH3</accession>
<reference evidence="3 4" key="1">
    <citation type="submission" date="2014-03" db="EMBL/GenBank/DDBJ databases">
        <title>Genomics of Bifidobacteria.</title>
        <authorList>
            <person name="Ventura M."/>
            <person name="Milani C."/>
            <person name="Lugli G.A."/>
        </authorList>
    </citation>
    <scope>NUCLEOTIDE SEQUENCE [LARGE SCALE GENOMIC DNA]</scope>
    <source>
        <strain evidence="3 4">LMG 21775</strain>
    </source>
</reference>
<feature type="compositionally biased region" description="Polar residues" evidence="2">
    <location>
        <begin position="1"/>
        <end position="10"/>
    </location>
</feature>
<dbReference type="EMBL" id="JGZI01000009">
    <property type="protein sequence ID" value="KFI82373.1"/>
    <property type="molecule type" value="Genomic_DNA"/>
</dbReference>
<gene>
    <name evidence="3" type="ORF">BPSY_1224</name>
</gene>
<keyword evidence="1" id="KW-0175">Coiled coil</keyword>
<evidence type="ECO:0000313" key="3">
    <source>
        <dbReference type="EMBL" id="KFI82373.1"/>
    </source>
</evidence>
<feature type="region of interest" description="Disordered" evidence="2">
    <location>
        <begin position="133"/>
        <end position="166"/>
    </location>
</feature>
<organism evidence="3 4">
    <name type="scientific">Bifidobacterium psychraerophilum</name>
    <dbReference type="NCBI Taxonomy" id="218140"/>
    <lineage>
        <taxon>Bacteria</taxon>
        <taxon>Bacillati</taxon>
        <taxon>Actinomycetota</taxon>
        <taxon>Actinomycetes</taxon>
        <taxon>Bifidobacteriales</taxon>
        <taxon>Bifidobacteriaceae</taxon>
        <taxon>Bifidobacterium</taxon>
    </lineage>
</organism>